<evidence type="ECO:0000256" key="1">
    <source>
        <dbReference type="SAM" id="Coils"/>
    </source>
</evidence>
<reference evidence="3" key="1">
    <citation type="submission" date="2016-05" db="EMBL/GenBank/DDBJ databases">
        <authorList>
            <person name="Cock P.J.A."/>
            <person name="Cock P.J.A."/>
        </authorList>
    </citation>
    <scope>NUCLEOTIDE SEQUENCE</scope>
    <source>
        <strain evidence="3">PWN146_assembly</strain>
    </source>
</reference>
<feature type="transmembrane region" description="Helical" evidence="2">
    <location>
        <begin position="6"/>
        <end position="25"/>
    </location>
</feature>
<keyword evidence="1" id="KW-0175">Coiled coil</keyword>
<protein>
    <submittedName>
        <fullName evidence="3">Bacteriophage lysis protein</fullName>
    </submittedName>
</protein>
<proteinExistence type="predicted"/>
<keyword evidence="2" id="KW-0812">Transmembrane</keyword>
<dbReference type="InterPro" id="IPR004929">
    <property type="entry name" value="I-spanin"/>
</dbReference>
<keyword evidence="2" id="KW-1133">Transmembrane helix</keyword>
<name>A0A1C3HEI1_SERMA</name>
<dbReference type="AlphaFoldDB" id="A0A1C3HEI1"/>
<dbReference type="EMBL" id="LT575490">
    <property type="protein sequence ID" value="SAY43453.1"/>
    <property type="molecule type" value="Genomic_DNA"/>
</dbReference>
<organism evidence="3">
    <name type="scientific">Serratia marcescens</name>
    <dbReference type="NCBI Taxonomy" id="615"/>
    <lineage>
        <taxon>Bacteria</taxon>
        <taxon>Pseudomonadati</taxon>
        <taxon>Pseudomonadota</taxon>
        <taxon>Gammaproteobacteria</taxon>
        <taxon>Enterobacterales</taxon>
        <taxon>Yersiniaceae</taxon>
        <taxon>Serratia</taxon>
    </lineage>
</organism>
<evidence type="ECO:0000256" key="2">
    <source>
        <dbReference type="SAM" id="Phobius"/>
    </source>
</evidence>
<keyword evidence="2" id="KW-0472">Membrane</keyword>
<accession>A0A1C3HEI1</accession>
<dbReference type="GO" id="GO:0044659">
    <property type="term" value="P:viral release from host cell by cytolysis"/>
    <property type="evidence" value="ECO:0007669"/>
    <property type="project" value="InterPro"/>
</dbReference>
<dbReference type="Pfam" id="PF03245">
    <property type="entry name" value="Phage_lysis"/>
    <property type="match status" value="1"/>
</dbReference>
<feature type="coiled-coil region" evidence="1">
    <location>
        <begin position="27"/>
        <end position="89"/>
    </location>
</feature>
<evidence type="ECO:0000313" key="3">
    <source>
        <dbReference type="EMBL" id="SAY43453.1"/>
    </source>
</evidence>
<sequence length="149" mass="16575">MKWPLPHWQAAIVAVVLCLLAYFAYSNQALRHERDKLQTANSQLSGQLDWQNSTQRAVADIDEHRTKELNDAKNQIDDLQRAVAAGTRKLQLAATCPTTGAAAGVANATGPRLTDAAERDYFRLRERIETARSQIAGLQDYIRNVCLAK</sequence>
<gene>
    <name evidence="3" type="ORF">PWN146_02144</name>
</gene>